<keyword evidence="4" id="KW-0804">Transcription</keyword>
<feature type="domain" description="HTH merR-type" evidence="5">
    <location>
        <begin position="9"/>
        <end position="78"/>
    </location>
</feature>
<dbReference type="PROSITE" id="PS50937">
    <property type="entry name" value="HTH_MERR_2"/>
    <property type="match status" value="1"/>
</dbReference>
<dbReference type="GO" id="GO:0003677">
    <property type="term" value="F:DNA binding"/>
    <property type="evidence" value="ECO:0007669"/>
    <property type="project" value="UniProtKB-KW"/>
</dbReference>
<evidence type="ECO:0000256" key="4">
    <source>
        <dbReference type="ARBA" id="ARBA00023163"/>
    </source>
</evidence>
<dbReference type="InterPro" id="IPR000551">
    <property type="entry name" value="MerR-type_HTH_dom"/>
</dbReference>
<dbReference type="PRINTS" id="PR00040">
    <property type="entry name" value="HTHMERR"/>
</dbReference>
<reference evidence="6" key="2">
    <citation type="journal article" date="2014" name="ISME J.">
        <title>Microbial stratification in low pH oxic and suboxic macroscopic growths along an acid mine drainage.</title>
        <authorList>
            <person name="Mendez-Garcia C."/>
            <person name="Mesa V."/>
            <person name="Sprenger R.R."/>
            <person name="Richter M."/>
            <person name="Diez M.S."/>
            <person name="Solano J."/>
            <person name="Bargiela R."/>
            <person name="Golyshina O.V."/>
            <person name="Manteca A."/>
            <person name="Ramos J.L."/>
            <person name="Gallego J.R."/>
            <person name="Llorente I."/>
            <person name="Martins Dos Santos V.A."/>
            <person name="Jensen O.N."/>
            <person name="Pelaez A.I."/>
            <person name="Sanchez J."/>
            <person name="Ferrer M."/>
        </authorList>
    </citation>
    <scope>NUCLEOTIDE SEQUENCE</scope>
</reference>
<keyword evidence="2" id="KW-0805">Transcription regulation</keyword>
<dbReference type="GO" id="GO:0003700">
    <property type="term" value="F:DNA-binding transcription factor activity"/>
    <property type="evidence" value="ECO:0007669"/>
    <property type="project" value="InterPro"/>
</dbReference>
<evidence type="ECO:0000313" key="6">
    <source>
        <dbReference type="EMBL" id="EQD62467.1"/>
    </source>
</evidence>
<reference evidence="6" key="1">
    <citation type="submission" date="2013-08" db="EMBL/GenBank/DDBJ databases">
        <authorList>
            <person name="Mendez C."/>
            <person name="Richter M."/>
            <person name="Ferrer M."/>
            <person name="Sanchez J."/>
        </authorList>
    </citation>
    <scope>NUCLEOTIDE SEQUENCE</scope>
</reference>
<dbReference type="InterPro" id="IPR047057">
    <property type="entry name" value="MerR_fam"/>
</dbReference>
<sequence>MRAEMVEETWSIGQLARMAGCGVGTIRFYERKGLLPPPPRRASGYRVYNQAALRRLNFVHRAKQLGFSLAETRELLELRVMPGSTCHKVQERAHHKVLEIAAKIKELRRFDRALDLLMAQCDRGQTEGECPFLDALER</sequence>
<evidence type="ECO:0000259" key="5">
    <source>
        <dbReference type="PROSITE" id="PS50937"/>
    </source>
</evidence>
<keyword evidence="1" id="KW-0678">Repressor</keyword>
<organism evidence="6">
    <name type="scientific">mine drainage metagenome</name>
    <dbReference type="NCBI Taxonomy" id="410659"/>
    <lineage>
        <taxon>unclassified sequences</taxon>
        <taxon>metagenomes</taxon>
        <taxon>ecological metagenomes</taxon>
    </lineage>
</organism>
<dbReference type="SMART" id="SM00422">
    <property type="entry name" value="HTH_MERR"/>
    <property type="match status" value="1"/>
</dbReference>
<dbReference type="AlphaFoldDB" id="T1AY51"/>
<keyword evidence="3" id="KW-0238">DNA-binding</keyword>
<dbReference type="PANTHER" id="PTHR30204:SF69">
    <property type="entry name" value="MERR-FAMILY TRANSCRIPTIONAL REGULATOR"/>
    <property type="match status" value="1"/>
</dbReference>
<evidence type="ECO:0000256" key="2">
    <source>
        <dbReference type="ARBA" id="ARBA00023015"/>
    </source>
</evidence>
<proteinExistence type="predicted"/>
<dbReference type="CDD" id="cd04770">
    <property type="entry name" value="HTH_HMRTR"/>
    <property type="match status" value="1"/>
</dbReference>
<dbReference type="InterPro" id="IPR009061">
    <property type="entry name" value="DNA-bd_dom_put_sf"/>
</dbReference>
<name>T1AY51_9ZZZZ</name>
<gene>
    <name evidence="6" type="ORF">B1B_07237</name>
</gene>
<evidence type="ECO:0000256" key="1">
    <source>
        <dbReference type="ARBA" id="ARBA00022491"/>
    </source>
</evidence>
<accession>T1AY51</accession>
<comment type="caution">
    <text evidence="6">The sequence shown here is derived from an EMBL/GenBank/DDBJ whole genome shotgun (WGS) entry which is preliminary data.</text>
</comment>
<dbReference type="EMBL" id="AUZY01004609">
    <property type="protein sequence ID" value="EQD62467.1"/>
    <property type="molecule type" value="Genomic_DNA"/>
</dbReference>
<evidence type="ECO:0000256" key="3">
    <source>
        <dbReference type="ARBA" id="ARBA00023125"/>
    </source>
</evidence>
<protein>
    <submittedName>
        <fullName evidence="6">Transcriptional regulator, MerR family</fullName>
    </submittedName>
</protein>
<dbReference type="Gene3D" id="1.10.1660.10">
    <property type="match status" value="1"/>
</dbReference>
<dbReference type="PANTHER" id="PTHR30204">
    <property type="entry name" value="REDOX-CYCLING DRUG-SENSING TRANSCRIPTIONAL ACTIVATOR SOXR"/>
    <property type="match status" value="1"/>
</dbReference>
<dbReference type="SUPFAM" id="SSF46955">
    <property type="entry name" value="Putative DNA-binding domain"/>
    <property type="match status" value="1"/>
</dbReference>
<dbReference type="Pfam" id="PF13411">
    <property type="entry name" value="MerR_1"/>
    <property type="match status" value="1"/>
</dbReference>